<proteinExistence type="predicted"/>
<dbReference type="EMBL" id="CBIT010000084">
    <property type="protein sequence ID" value="CDE31291.1"/>
    <property type="molecule type" value="Genomic_DNA"/>
</dbReference>
<dbReference type="AlphaFoldDB" id="R7GW53"/>
<evidence type="ECO:0000313" key="1">
    <source>
        <dbReference type="EMBL" id="CDE31291.1"/>
    </source>
</evidence>
<dbReference type="Proteomes" id="UP000018072">
    <property type="component" value="Unassembled WGS sequence"/>
</dbReference>
<reference evidence="1" key="1">
    <citation type="submission" date="2012-11" db="EMBL/GenBank/DDBJ databases">
        <title>Dependencies among metagenomic species, viruses, plasmids and units of genetic variation.</title>
        <authorList>
            <person name="Nielsen H.B."/>
            <person name="Almeida M."/>
            <person name="Juncker A.S."/>
            <person name="Rasmussen S."/>
            <person name="Li J."/>
            <person name="Sunagawa S."/>
            <person name="Plichta D."/>
            <person name="Gautier L."/>
            <person name="Le Chatelier E."/>
            <person name="Peletier E."/>
            <person name="Bonde I."/>
            <person name="Nielsen T."/>
            <person name="Manichanh C."/>
            <person name="Arumugam M."/>
            <person name="Batto J."/>
            <person name="Santos M.B.Q.D."/>
            <person name="Blom N."/>
            <person name="Borruel N."/>
            <person name="Burgdorf K.S."/>
            <person name="Boumezbeur F."/>
            <person name="Casellas F."/>
            <person name="Dore J."/>
            <person name="Guarner F."/>
            <person name="Hansen T."/>
            <person name="Hildebrand F."/>
            <person name="Kaas R.S."/>
            <person name="Kennedy S."/>
            <person name="Kristiansen K."/>
            <person name="Kultima J.R."/>
            <person name="Leonard P."/>
            <person name="Levenez F."/>
            <person name="Lund O."/>
            <person name="Moumen B."/>
            <person name="Le Paslier D."/>
            <person name="Pons N."/>
            <person name="Pedersen O."/>
            <person name="Prifti E."/>
            <person name="Qin J."/>
            <person name="Raes J."/>
            <person name="Tap J."/>
            <person name="Tims S."/>
            <person name="Ussery D.W."/>
            <person name="Yamada T."/>
            <person name="MetaHit consortium"/>
            <person name="Renault P."/>
            <person name="Sicheritz-Ponten T."/>
            <person name="Bork P."/>
            <person name="Wang J."/>
            <person name="Brunak S."/>
            <person name="Ehrlich S.D."/>
        </authorList>
    </citation>
    <scope>NUCLEOTIDE SEQUENCE [LARGE SCALE GENOMIC DNA]</scope>
</reference>
<organism evidence="1 2">
    <name type="scientific">Leyella stercorea CAG:629</name>
    <dbReference type="NCBI Taxonomy" id="1263103"/>
    <lineage>
        <taxon>Bacteria</taxon>
        <taxon>Pseudomonadati</taxon>
        <taxon>Bacteroidota</taxon>
        <taxon>Bacteroidia</taxon>
        <taxon>Bacteroidales</taxon>
        <taxon>Prevotellaceae</taxon>
        <taxon>Leyella</taxon>
    </lineage>
</organism>
<sequence length="56" mass="6818">MFLHMNRMIRVLMNVIYRLDIFHQMLNKIILVKRIISYLSCLYLCGQFDNLKDNIV</sequence>
<name>R7GW53_9BACT</name>
<evidence type="ECO:0000313" key="2">
    <source>
        <dbReference type="Proteomes" id="UP000018072"/>
    </source>
</evidence>
<gene>
    <name evidence="1" type="ORF">BN741_00988</name>
</gene>
<dbReference type="STRING" id="1263103.BN741_00988"/>
<accession>R7GW53</accession>
<protein>
    <submittedName>
        <fullName evidence="1">Uncharacterized protein</fullName>
    </submittedName>
</protein>
<comment type="caution">
    <text evidence="1">The sequence shown here is derived from an EMBL/GenBank/DDBJ whole genome shotgun (WGS) entry which is preliminary data.</text>
</comment>